<evidence type="ECO:0000259" key="7">
    <source>
        <dbReference type="SMART" id="SM00244"/>
    </source>
</evidence>
<dbReference type="GO" id="GO:0005886">
    <property type="term" value="C:plasma membrane"/>
    <property type="evidence" value="ECO:0007669"/>
    <property type="project" value="UniProtKB-SubCell"/>
</dbReference>
<name>A0A9D2AH95_9BACT</name>
<evidence type="ECO:0000313" key="9">
    <source>
        <dbReference type="Proteomes" id="UP000823964"/>
    </source>
</evidence>
<dbReference type="InterPro" id="IPR001107">
    <property type="entry name" value="Band_7"/>
</dbReference>
<comment type="subcellular location">
    <subcellularLocation>
        <location evidence="2">Cell membrane</location>
    </subcellularLocation>
    <subcellularLocation>
        <location evidence="1">Membrane</location>
        <topology evidence="1">Single-pass membrane protein</topology>
    </subcellularLocation>
</comment>
<keyword evidence="6" id="KW-0812">Transmembrane</keyword>
<dbReference type="SUPFAM" id="SSF117892">
    <property type="entry name" value="Band 7/SPFH domain"/>
    <property type="match status" value="1"/>
</dbReference>
<dbReference type="InterPro" id="IPR027705">
    <property type="entry name" value="Flotillin_fam"/>
</dbReference>
<sequence length="511" mass="53817">MNHHLLLAAADTASESSSAPIIAVCVLVVFIIGSIAWLFSRYKMCPSDKILIVYGKVGAGRSAKCLHGGATFVMPVIQNYAYMDLNPLNIDVPLKGALSSQNIRVDVPSSFIVGISTQPEIMQNAASRLLGRTRQDIRDLASEIIMGQMRVVIASLTIEEINADREKLIRGITGGVDVELHKVGLYLINANITDIRDASGYIAALGQEAAARAINDAMIKVADETRRGEIGKAEALREQTIQVAMANAAAVEGSNEAQMKVADSNAKLKVRQAEAHRIAEVAEREQAARAEQAGYVANREAELQRAELERATQTANEIVAAEILKRKQEIAAEAAAAVLVKEQQGKADALIIAKEAEGRAAIKLAQGEADALLLKKKAEGEGLELVGRGQAAAIQAQLEAKANGFREIVSAAGDARAASGLLVTEQLPAIVETQASAVRNLSFDKVVVMGGGSGKSGSVGGFVQDLVTGTLPLHELASSVGVQLPDYLGKSHAETASKDAPAAAETPQAQS</sequence>
<dbReference type="CDD" id="cd03399">
    <property type="entry name" value="SPFH_flotillin"/>
    <property type="match status" value="1"/>
</dbReference>
<gene>
    <name evidence="8" type="ORF">H9862_06620</name>
</gene>
<accession>A0A9D2AH95</accession>
<evidence type="ECO:0000256" key="2">
    <source>
        <dbReference type="ARBA" id="ARBA00004236"/>
    </source>
</evidence>
<evidence type="ECO:0000256" key="6">
    <source>
        <dbReference type="SAM" id="Phobius"/>
    </source>
</evidence>
<dbReference type="Proteomes" id="UP000823964">
    <property type="component" value="Unassembled WGS sequence"/>
</dbReference>
<evidence type="ECO:0000313" key="8">
    <source>
        <dbReference type="EMBL" id="HIX20254.1"/>
    </source>
</evidence>
<comment type="similarity">
    <text evidence="3">Belongs to the band 7/mec-2 family. Flotillin subfamily.</text>
</comment>
<feature type="transmembrane region" description="Helical" evidence="6">
    <location>
        <begin position="20"/>
        <end position="39"/>
    </location>
</feature>
<comment type="caution">
    <text evidence="8">The sequence shown here is derived from an EMBL/GenBank/DDBJ whole genome shotgun (WGS) entry which is preliminary data.</text>
</comment>
<feature type="domain" description="Band 7" evidence="7">
    <location>
        <begin position="40"/>
        <end position="209"/>
    </location>
</feature>
<keyword evidence="4" id="KW-1003">Cell membrane</keyword>
<keyword evidence="6" id="KW-1133">Transmembrane helix</keyword>
<dbReference type="SMART" id="SM00244">
    <property type="entry name" value="PHB"/>
    <property type="match status" value="1"/>
</dbReference>
<dbReference type="InterPro" id="IPR036013">
    <property type="entry name" value="Band_7/SPFH_dom_sf"/>
</dbReference>
<proteinExistence type="inferred from homology"/>
<keyword evidence="5 6" id="KW-0472">Membrane</keyword>
<dbReference type="EMBL" id="DXFQ01000120">
    <property type="protein sequence ID" value="HIX20254.1"/>
    <property type="molecule type" value="Genomic_DNA"/>
</dbReference>
<organism evidence="8 9">
    <name type="scientific">Candidatus Akkermansia intestinigallinarum</name>
    <dbReference type="NCBI Taxonomy" id="2838431"/>
    <lineage>
        <taxon>Bacteria</taxon>
        <taxon>Pseudomonadati</taxon>
        <taxon>Verrucomicrobiota</taxon>
        <taxon>Verrucomicrobiia</taxon>
        <taxon>Verrucomicrobiales</taxon>
        <taxon>Akkermansiaceae</taxon>
        <taxon>Akkermansia</taxon>
    </lineage>
</organism>
<dbReference type="PANTHER" id="PTHR13806:SF31">
    <property type="entry name" value="FLOTILLIN-LIKE PROTEIN 1-RELATED"/>
    <property type="match status" value="1"/>
</dbReference>
<evidence type="ECO:0000256" key="5">
    <source>
        <dbReference type="ARBA" id="ARBA00023136"/>
    </source>
</evidence>
<protein>
    <submittedName>
        <fullName evidence="8">Flotillin family protein</fullName>
    </submittedName>
</protein>
<dbReference type="PANTHER" id="PTHR13806">
    <property type="entry name" value="FLOTILLIN-RELATED"/>
    <property type="match status" value="1"/>
</dbReference>
<evidence type="ECO:0000256" key="1">
    <source>
        <dbReference type="ARBA" id="ARBA00004167"/>
    </source>
</evidence>
<evidence type="ECO:0000256" key="3">
    <source>
        <dbReference type="ARBA" id="ARBA00007161"/>
    </source>
</evidence>
<reference evidence="8" key="1">
    <citation type="journal article" date="2021" name="PeerJ">
        <title>Extensive microbial diversity within the chicken gut microbiome revealed by metagenomics and culture.</title>
        <authorList>
            <person name="Gilroy R."/>
            <person name="Ravi A."/>
            <person name="Getino M."/>
            <person name="Pursley I."/>
            <person name="Horton D.L."/>
            <person name="Alikhan N.F."/>
            <person name="Baker D."/>
            <person name="Gharbi K."/>
            <person name="Hall N."/>
            <person name="Watson M."/>
            <person name="Adriaenssens E.M."/>
            <person name="Foster-Nyarko E."/>
            <person name="Jarju S."/>
            <person name="Secka A."/>
            <person name="Antonio M."/>
            <person name="Oren A."/>
            <person name="Chaudhuri R.R."/>
            <person name="La Ragione R."/>
            <person name="Hildebrand F."/>
            <person name="Pallen M.J."/>
        </authorList>
    </citation>
    <scope>NUCLEOTIDE SEQUENCE</scope>
    <source>
        <strain evidence="8">14975</strain>
    </source>
</reference>
<evidence type="ECO:0000256" key="4">
    <source>
        <dbReference type="ARBA" id="ARBA00022475"/>
    </source>
</evidence>
<dbReference type="AlphaFoldDB" id="A0A9D2AH95"/>
<dbReference type="Pfam" id="PF01145">
    <property type="entry name" value="Band_7"/>
    <property type="match status" value="1"/>
</dbReference>
<dbReference type="Gene3D" id="3.30.479.30">
    <property type="entry name" value="Band 7 domain"/>
    <property type="match status" value="1"/>
</dbReference>
<reference evidence="8" key="2">
    <citation type="submission" date="2021-04" db="EMBL/GenBank/DDBJ databases">
        <authorList>
            <person name="Gilroy R."/>
        </authorList>
    </citation>
    <scope>NUCLEOTIDE SEQUENCE</scope>
    <source>
        <strain evidence="8">14975</strain>
    </source>
</reference>